<protein>
    <submittedName>
        <fullName evidence="2">Transposase</fullName>
    </submittedName>
</protein>
<evidence type="ECO:0000313" key="3">
    <source>
        <dbReference type="Proteomes" id="UP000559117"/>
    </source>
</evidence>
<dbReference type="Proteomes" id="UP000559117">
    <property type="component" value="Unassembled WGS sequence"/>
</dbReference>
<evidence type="ECO:0000313" key="2">
    <source>
        <dbReference type="EMBL" id="MBB5337581.1"/>
    </source>
</evidence>
<dbReference type="RefSeq" id="WP_221300632.1">
    <property type="nucleotide sequence ID" value="NZ_JACHFH010000060.1"/>
</dbReference>
<reference evidence="2 3" key="1">
    <citation type="submission" date="2020-08" db="EMBL/GenBank/DDBJ databases">
        <title>Genomic Encyclopedia of Type Strains, Phase IV (KMG-IV): sequencing the most valuable type-strain genomes for metagenomic binning, comparative biology and taxonomic classification.</title>
        <authorList>
            <person name="Goeker M."/>
        </authorList>
    </citation>
    <scope>NUCLEOTIDE SEQUENCE [LARGE SCALE GENOMIC DNA]</scope>
    <source>
        <strain evidence="2 3">DSM 24661</strain>
    </source>
</reference>
<dbReference type="EMBL" id="JACHFH010000060">
    <property type="protein sequence ID" value="MBB5337581.1"/>
    <property type="molecule type" value="Genomic_DNA"/>
</dbReference>
<accession>A0A840UIL2</accession>
<dbReference type="Pfam" id="PF14690">
    <property type="entry name" value="Zn_ribbon_ISL3"/>
    <property type="match status" value="1"/>
</dbReference>
<keyword evidence="3" id="KW-1185">Reference proteome</keyword>
<sequence>MDEFIKLLDENLNYVNHEIVGDTIFIYVVSNRPVVICPYCGKTSAKTHSHYERRFQDIPMQGKKV</sequence>
<proteinExistence type="predicted"/>
<comment type="caution">
    <text evidence="2">The sequence shown here is derived from an EMBL/GenBank/DDBJ whole genome shotgun (WGS) entry which is preliminary data.</text>
</comment>
<name>A0A840UIL2_9FIRM</name>
<dbReference type="InterPro" id="IPR029261">
    <property type="entry name" value="Transposase_Znf"/>
</dbReference>
<dbReference type="AlphaFoldDB" id="A0A840UIL2"/>
<evidence type="ECO:0000259" key="1">
    <source>
        <dbReference type="Pfam" id="PF14690"/>
    </source>
</evidence>
<gene>
    <name evidence="2" type="ORF">HNR32_002743</name>
</gene>
<feature type="domain" description="Transposase IS204/IS1001/IS1096/IS1165 zinc-finger" evidence="1">
    <location>
        <begin position="34"/>
        <end position="65"/>
    </location>
</feature>
<feature type="non-terminal residue" evidence="2">
    <location>
        <position position="65"/>
    </location>
</feature>
<organism evidence="2 3">
    <name type="scientific">Pectinatus brassicae</name>
    <dbReference type="NCBI Taxonomy" id="862415"/>
    <lineage>
        <taxon>Bacteria</taxon>
        <taxon>Bacillati</taxon>
        <taxon>Bacillota</taxon>
        <taxon>Negativicutes</taxon>
        <taxon>Selenomonadales</taxon>
        <taxon>Selenomonadaceae</taxon>
        <taxon>Pectinatus</taxon>
    </lineage>
</organism>